<sequence length="241" mass="26834">MSFFDDLRNLDRNNVGGWPKSVKIFFATIIVVLILFFGWYLKISGQQDELEGLRKKEITLKKDFSDKQAKVVNLEAYRKQLDDMKEMLQTMLRQLPSKTEMPDLLNDISDAALGAGIETQLFQPGGEIMKDFYAEKPIQLKMLGTYHQFGTFISSVAALPRVVILTMHDVSLRPIKPAAGATKAAAAAAKEVSPDQLMLEGTVKTYRYLDDEEAAAIQRAAEAAKPKPKGKPAAKKPAEEK</sequence>
<evidence type="ECO:0000256" key="2">
    <source>
        <dbReference type="SAM" id="Phobius"/>
    </source>
</evidence>
<evidence type="ECO:0000313" key="3">
    <source>
        <dbReference type="EMBL" id="MFC4822174.1"/>
    </source>
</evidence>
<feature type="region of interest" description="Disordered" evidence="1">
    <location>
        <begin position="219"/>
        <end position="241"/>
    </location>
</feature>
<dbReference type="Proteomes" id="UP001595886">
    <property type="component" value="Unassembled WGS sequence"/>
</dbReference>
<evidence type="ECO:0000313" key="4">
    <source>
        <dbReference type="Proteomes" id="UP001595886"/>
    </source>
</evidence>
<name>A0ABV9R0F1_9GAMM</name>
<dbReference type="RefSeq" id="WP_380022453.1">
    <property type="nucleotide sequence ID" value="NZ_JBHSHD010000015.1"/>
</dbReference>
<dbReference type="EMBL" id="JBHSHD010000015">
    <property type="protein sequence ID" value="MFC4822174.1"/>
    <property type="molecule type" value="Genomic_DNA"/>
</dbReference>
<dbReference type="InterPro" id="IPR007445">
    <property type="entry name" value="PilO"/>
</dbReference>
<dbReference type="Pfam" id="PF04350">
    <property type="entry name" value="PilO"/>
    <property type="match status" value="1"/>
</dbReference>
<reference evidence="4" key="1">
    <citation type="journal article" date="2019" name="Int. J. Syst. Evol. Microbiol.">
        <title>The Global Catalogue of Microorganisms (GCM) 10K type strain sequencing project: providing services to taxonomists for standard genome sequencing and annotation.</title>
        <authorList>
            <consortium name="The Broad Institute Genomics Platform"/>
            <consortium name="The Broad Institute Genome Sequencing Center for Infectious Disease"/>
            <person name="Wu L."/>
            <person name="Ma J."/>
        </authorList>
    </citation>
    <scope>NUCLEOTIDE SEQUENCE [LARGE SCALE GENOMIC DNA]</scope>
    <source>
        <strain evidence="4">CCUG 30340</strain>
    </source>
</reference>
<dbReference type="PANTHER" id="PTHR39555:SF1">
    <property type="entry name" value="TYPE IV PILUS INNER MEMBRANE COMPONENT PILO"/>
    <property type="match status" value="1"/>
</dbReference>
<keyword evidence="2" id="KW-0812">Transmembrane</keyword>
<dbReference type="PANTHER" id="PTHR39555">
    <property type="entry name" value="FIMBRIAL ASSEMBLY PROTEIN PILO-LIKE PROTEIN-RELATED"/>
    <property type="match status" value="1"/>
</dbReference>
<proteinExistence type="predicted"/>
<keyword evidence="2" id="KW-0472">Membrane</keyword>
<dbReference type="PIRSF" id="PIRSF016482">
    <property type="entry name" value="PilO"/>
    <property type="match status" value="1"/>
</dbReference>
<evidence type="ECO:0000256" key="1">
    <source>
        <dbReference type="SAM" id="MobiDB-lite"/>
    </source>
</evidence>
<keyword evidence="2" id="KW-1133">Transmembrane helix</keyword>
<gene>
    <name evidence="3" type="ORF">ACFO6Q_17745</name>
</gene>
<dbReference type="Gene3D" id="3.30.70.60">
    <property type="match status" value="1"/>
</dbReference>
<comment type="caution">
    <text evidence="3">The sequence shown here is derived from an EMBL/GenBank/DDBJ whole genome shotgun (WGS) entry which is preliminary data.</text>
</comment>
<protein>
    <submittedName>
        <fullName evidence="3">Type 4a pilus biogenesis protein PilO</fullName>
    </submittedName>
</protein>
<keyword evidence="4" id="KW-1185">Reference proteome</keyword>
<feature type="transmembrane region" description="Helical" evidence="2">
    <location>
        <begin position="21"/>
        <end position="41"/>
    </location>
</feature>
<dbReference type="InterPro" id="IPR014717">
    <property type="entry name" value="Transl_elong_EF1B/ribsomal_bS6"/>
</dbReference>
<accession>A0ABV9R0F1</accession>
<organism evidence="3 4">
    <name type="scientific">Dokdonella ginsengisoli</name>
    <dbReference type="NCBI Taxonomy" id="363846"/>
    <lineage>
        <taxon>Bacteria</taxon>
        <taxon>Pseudomonadati</taxon>
        <taxon>Pseudomonadota</taxon>
        <taxon>Gammaproteobacteria</taxon>
        <taxon>Lysobacterales</taxon>
        <taxon>Rhodanobacteraceae</taxon>
        <taxon>Dokdonella</taxon>
    </lineage>
</organism>
<dbReference type="Gene3D" id="1.10.287.540">
    <property type="entry name" value="Helix hairpin bin"/>
    <property type="match status" value="1"/>
</dbReference>